<proteinExistence type="predicted"/>
<keyword evidence="2" id="KW-1185">Reference proteome</keyword>
<evidence type="ECO:0000313" key="2">
    <source>
        <dbReference type="Proteomes" id="UP000007150"/>
    </source>
</evidence>
<dbReference type="HOGENOM" id="CLU_3296659_0_0_5"/>
<sequence length="40" mass="4924">MFPSKYNKTEKFTLEIIHDLFYYIIMDISYESKSIFKIII</sequence>
<dbReference type="KEGG" id="sch:Sphch_3109"/>
<protein>
    <submittedName>
        <fullName evidence="1">Uncharacterized protein</fullName>
    </submittedName>
</protein>
<name>F6F2R3_SPHCR</name>
<dbReference type="Proteomes" id="UP000007150">
    <property type="component" value="Chromosome 2"/>
</dbReference>
<gene>
    <name evidence="1" type="ORF">Sphch_3109</name>
</gene>
<dbReference type="AlphaFoldDB" id="F6F2R3"/>
<dbReference type="EMBL" id="CP002799">
    <property type="protein sequence ID" value="AEG50725.1"/>
    <property type="molecule type" value="Genomic_DNA"/>
</dbReference>
<organism evidence="1 2">
    <name type="scientific">Sphingobium chlorophenolicum L-1</name>
    <dbReference type="NCBI Taxonomy" id="690566"/>
    <lineage>
        <taxon>Bacteria</taxon>
        <taxon>Pseudomonadati</taxon>
        <taxon>Pseudomonadota</taxon>
        <taxon>Alphaproteobacteria</taxon>
        <taxon>Sphingomonadales</taxon>
        <taxon>Sphingomonadaceae</taxon>
        <taxon>Sphingobium</taxon>
    </lineage>
</organism>
<reference evidence="1 2" key="1">
    <citation type="submission" date="2011-05" db="EMBL/GenBank/DDBJ databases">
        <title>Complete sequence of chromosome 2 of Sphingobium chlorophenolicum L-1.</title>
        <authorList>
            <consortium name="US DOE Joint Genome Institute"/>
            <person name="Lucas S."/>
            <person name="Han J."/>
            <person name="Lapidus A."/>
            <person name="Cheng J.-F."/>
            <person name="Goodwin L."/>
            <person name="Pitluck S."/>
            <person name="Peters L."/>
            <person name="Daligault H."/>
            <person name="Han C."/>
            <person name="Tapia R."/>
            <person name="Land M."/>
            <person name="Hauser L."/>
            <person name="Kyrpides N."/>
            <person name="Ivanova N."/>
            <person name="Pagani I."/>
            <person name="Turner P."/>
            <person name="Copley S."/>
            <person name="Woyke T."/>
        </authorList>
    </citation>
    <scope>NUCLEOTIDE SEQUENCE [LARGE SCALE GENOMIC DNA]</scope>
    <source>
        <strain evidence="1 2">L-1</strain>
    </source>
</reference>
<evidence type="ECO:0000313" key="1">
    <source>
        <dbReference type="EMBL" id="AEG50725.1"/>
    </source>
</evidence>
<accession>F6F2R3</accession>